<dbReference type="Proteomes" id="UP001443914">
    <property type="component" value="Unassembled WGS sequence"/>
</dbReference>
<dbReference type="PANTHER" id="PTHR34222:SF28">
    <property type="entry name" value="CCHC-TYPE DOMAIN-CONTAINING PROTEIN"/>
    <property type="match status" value="1"/>
</dbReference>
<sequence length="326" mass="36369">MVYFGRIKKLWDDLATYDVLPECTCTGCKCDIVKTLATRRENERVREFLMGLDLNYAVVRSNILGTEPLPNLNQVYSKLIQEEGVRASTQPKIENRVEPMAFVARAPSGNRGSWGVRKNDIHDENKPKCTHYGREGHTTTTCFEIHGFPWWWPDRFRNRTQGGRAVGRGHGGQQGGKGTGFQARVHIATGSGPSAPSDPTLTYSDRLDLNSLNDSESAELNRICHEHKSGTKSEERIHGKVSKPLWIIDTGATHHMSGNIDHLCHIVDIEPVSVGMPNGDSARAVKRGDIFLGPCLTLRDVQYVPNLQCHLIVVSRLLCDSTLFLQ</sequence>
<dbReference type="AlphaFoldDB" id="A0AAW1K3Q4"/>
<reference evidence="2" key="1">
    <citation type="submission" date="2024-03" db="EMBL/GenBank/DDBJ databases">
        <title>WGS assembly of Saponaria officinalis var. Norfolk2.</title>
        <authorList>
            <person name="Jenkins J."/>
            <person name="Shu S."/>
            <person name="Grimwood J."/>
            <person name="Barry K."/>
            <person name="Goodstein D."/>
            <person name="Schmutz J."/>
            <person name="Leebens-Mack J."/>
            <person name="Osbourn A."/>
        </authorList>
    </citation>
    <scope>NUCLEOTIDE SEQUENCE [LARGE SCALE GENOMIC DNA]</scope>
    <source>
        <strain evidence="2">JIC</strain>
    </source>
</reference>
<dbReference type="Pfam" id="PF22936">
    <property type="entry name" value="Pol_BBD"/>
    <property type="match status" value="1"/>
</dbReference>
<accession>A0AAW1K3Q4</accession>
<feature type="domain" description="Retrovirus-related Pol polyprotein from transposon TNT 1-94-like beta-barrel" evidence="1">
    <location>
        <begin position="246"/>
        <end position="317"/>
    </location>
</feature>
<evidence type="ECO:0000259" key="1">
    <source>
        <dbReference type="Pfam" id="PF22936"/>
    </source>
</evidence>
<keyword evidence="3" id="KW-1185">Reference proteome</keyword>
<evidence type="ECO:0000313" key="2">
    <source>
        <dbReference type="EMBL" id="KAK9713536.1"/>
    </source>
</evidence>
<name>A0AAW1K3Q4_SAPOF</name>
<comment type="caution">
    <text evidence="2">The sequence shown here is derived from an EMBL/GenBank/DDBJ whole genome shotgun (WGS) entry which is preliminary data.</text>
</comment>
<protein>
    <recommendedName>
        <fullName evidence="1">Retrovirus-related Pol polyprotein from transposon TNT 1-94-like beta-barrel domain-containing protein</fullName>
    </recommendedName>
</protein>
<gene>
    <name evidence="2" type="ORF">RND81_06G033900</name>
</gene>
<dbReference type="InterPro" id="IPR054722">
    <property type="entry name" value="PolX-like_BBD"/>
</dbReference>
<dbReference type="EMBL" id="JBDFQZ010000006">
    <property type="protein sequence ID" value="KAK9713536.1"/>
    <property type="molecule type" value="Genomic_DNA"/>
</dbReference>
<evidence type="ECO:0000313" key="3">
    <source>
        <dbReference type="Proteomes" id="UP001443914"/>
    </source>
</evidence>
<proteinExistence type="predicted"/>
<organism evidence="2 3">
    <name type="scientific">Saponaria officinalis</name>
    <name type="common">Common soapwort</name>
    <name type="synonym">Lychnis saponaria</name>
    <dbReference type="NCBI Taxonomy" id="3572"/>
    <lineage>
        <taxon>Eukaryota</taxon>
        <taxon>Viridiplantae</taxon>
        <taxon>Streptophyta</taxon>
        <taxon>Embryophyta</taxon>
        <taxon>Tracheophyta</taxon>
        <taxon>Spermatophyta</taxon>
        <taxon>Magnoliopsida</taxon>
        <taxon>eudicotyledons</taxon>
        <taxon>Gunneridae</taxon>
        <taxon>Pentapetalae</taxon>
        <taxon>Caryophyllales</taxon>
        <taxon>Caryophyllaceae</taxon>
        <taxon>Caryophylleae</taxon>
        <taxon>Saponaria</taxon>
    </lineage>
</organism>
<dbReference type="PANTHER" id="PTHR34222">
    <property type="entry name" value="GAG_PRE-INTEGRS DOMAIN-CONTAINING PROTEIN"/>
    <property type="match status" value="1"/>
</dbReference>